<comment type="similarity">
    <text evidence="1 5">Belongs to the universal ribosomal protein uL4 family.</text>
</comment>
<evidence type="ECO:0000256" key="5">
    <source>
        <dbReference type="HAMAP-Rule" id="MF_01328"/>
    </source>
</evidence>
<dbReference type="AlphaFoldDB" id="A0A2M7W0B4"/>
<dbReference type="GO" id="GO:1990904">
    <property type="term" value="C:ribonucleoprotein complex"/>
    <property type="evidence" value="ECO:0007669"/>
    <property type="project" value="UniProtKB-KW"/>
</dbReference>
<feature type="region of interest" description="Disordered" evidence="6">
    <location>
        <begin position="54"/>
        <end position="79"/>
    </location>
</feature>
<dbReference type="GO" id="GO:0006412">
    <property type="term" value="P:translation"/>
    <property type="evidence" value="ECO:0007669"/>
    <property type="project" value="UniProtKB-UniRule"/>
</dbReference>
<evidence type="ECO:0000313" key="8">
    <source>
        <dbReference type="Proteomes" id="UP000228743"/>
    </source>
</evidence>
<evidence type="ECO:0000256" key="3">
    <source>
        <dbReference type="ARBA" id="ARBA00023274"/>
    </source>
</evidence>
<protein>
    <recommendedName>
        <fullName evidence="4 5">Large ribosomal subunit protein uL4</fullName>
    </recommendedName>
</protein>
<evidence type="ECO:0000256" key="1">
    <source>
        <dbReference type="ARBA" id="ARBA00010528"/>
    </source>
</evidence>
<evidence type="ECO:0000256" key="2">
    <source>
        <dbReference type="ARBA" id="ARBA00022980"/>
    </source>
</evidence>
<dbReference type="InterPro" id="IPR002136">
    <property type="entry name" value="Ribosomal_uL4"/>
</dbReference>
<dbReference type="InterPro" id="IPR013005">
    <property type="entry name" value="Ribosomal_uL4-like"/>
</dbReference>
<gene>
    <name evidence="5" type="primary">rplD</name>
    <name evidence="7" type="ORF">COX68_00320</name>
</gene>
<keyword evidence="5" id="KW-0694">RNA-binding</keyword>
<keyword evidence="5" id="KW-0699">rRNA-binding</keyword>
<keyword evidence="2 5" id="KW-0689">Ribosomal protein</keyword>
<dbReference type="EMBL" id="PFPX01000006">
    <property type="protein sequence ID" value="PJA10487.1"/>
    <property type="molecule type" value="Genomic_DNA"/>
</dbReference>
<comment type="caution">
    <text evidence="7">The sequence shown here is derived from an EMBL/GenBank/DDBJ whole genome shotgun (WGS) entry which is preliminary data.</text>
</comment>
<dbReference type="NCBIfam" id="TIGR03953">
    <property type="entry name" value="rplD_bact"/>
    <property type="match status" value="1"/>
</dbReference>
<comment type="function">
    <text evidence="5">One of the primary rRNA binding proteins, this protein initially binds near the 5'-end of the 23S rRNA. It is important during the early stages of 50S assembly. It makes multiple contacts with different domains of the 23S rRNA in the assembled 50S subunit and ribosome.</text>
</comment>
<dbReference type="PANTHER" id="PTHR10746">
    <property type="entry name" value="50S RIBOSOMAL PROTEIN L4"/>
    <property type="match status" value="1"/>
</dbReference>
<dbReference type="SUPFAM" id="SSF52166">
    <property type="entry name" value="Ribosomal protein L4"/>
    <property type="match status" value="1"/>
</dbReference>
<evidence type="ECO:0000256" key="4">
    <source>
        <dbReference type="ARBA" id="ARBA00035244"/>
    </source>
</evidence>
<organism evidence="7 8">
    <name type="scientific">Candidatus Falkowbacteria bacterium CG_4_10_14_0_2_um_filter_41_15</name>
    <dbReference type="NCBI Taxonomy" id="1974554"/>
    <lineage>
        <taxon>Bacteria</taxon>
        <taxon>Candidatus Falkowiibacteriota</taxon>
    </lineage>
</organism>
<sequence>MSVKINVYNQKAENVGTLDLSDKIFKVALNNDLLHQAVIAQMANERQVLAHTKTRAEVSGGGKKPWKQKGTGRARVGSSRSPIWRGGGVIFGPRNERNFKKQINQKMKQKALLMALSDKVNNNTLVILEKLDMPEFKTKTFNAMLTSLEKKVLNDTRRNVLIINDQKDEKVKYSGRNLPGVEIINLENLNIVDVLKYKNLVLTSEAIKKLEERYK</sequence>
<reference evidence="8" key="1">
    <citation type="submission" date="2017-09" db="EMBL/GenBank/DDBJ databases">
        <title>Depth-based differentiation of microbial function through sediment-hosted aquifers and enrichment of novel symbionts in the deep terrestrial subsurface.</title>
        <authorList>
            <person name="Probst A.J."/>
            <person name="Ladd B."/>
            <person name="Jarett J.K."/>
            <person name="Geller-Mcgrath D.E."/>
            <person name="Sieber C.M.K."/>
            <person name="Emerson J.B."/>
            <person name="Anantharaman K."/>
            <person name="Thomas B.C."/>
            <person name="Malmstrom R."/>
            <person name="Stieglmeier M."/>
            <person name="Klingl A."/>
            <person name="Woyke T."/>
            <person name="Ryan C.M."/>
            <person name="Banfield J.F."/>
        </authorList>
    </citation>
    <scope>NUCLEOTIDE SEQUENCE [LARGE SCALE GENOMIC DNA]</scope>
</reference>
<evidence type="ECO:0000256" key="6">
    <source>
        <dbReference type="SAM" id="MobiDB-lite"/>
    </source>
</evidence>
<comment type="subunit">
    <text evidence="5">Part of the 50S ribosomal subunit.</text>
</comment>
<dbReference type="GO" id="GO:0005840">
    <property type="term" value="C:ribosome"/>
    <property type="evidence" value="ECO:0007669"/>
    <property type="project" value="UniProtKB-KW"/>
</dbReference>
<dbReference type="Pfam" id="PF00573">
    <property type="entry name" value="Ribosomal_L4"/>
    <property type="match status" value="1"/>
</dbReference>
<dbReference type="HAMAP" id="MF_01328_B">
    <property type="entry name" value="Ribosomal_uL4_B"/>
    <property type="match status" value="1"/>
</dbReference>
<dbReference type="Proteomes" id="UP000228743">
    <property type="component" value="Unassembled WGS sequence"/>
</dbReference>
<comment type="function">
    <text evidence="5">Forms part of the polypeptide exit tunnel.</text>
</comment>
<proteinExistence type="inferred from homology"/>
<name>A0A2M7W0B4_9BACT</name>
<evidence type="ECO:0000313" key="7">
    <source>
        <dbReference type="EMBL" id="PJA10487.1"/>
    </source>
</evidence>
<dbReference type="Gene3D" id="3.40.1370.10">
    <property type="match status" value="1"/>
</dbReference>
<dbReference type="GO" id="GO:0019843">
    <property type="term" value="F:rRNA binding"/>
    <property type="evidence" value="ECO:0007669"/>
    <property type="project" value="UniProtKB-UniRule"/>
</dbReference>
<dbReference type="GO" id="GO:0003735">
    <property type="term" value="F:structural constituent of ribosome"/>
    <property type="evidence" value="ECO:0007669"/>
    <property type="project" value="InterPro"/>
</dbReference>
<accession>A0A2M7W0B4</accession>
<dbReference type="InterPro" id="IPR023574">
    <property type="entry name" value="Ribosomal_uL4_dom_sf"/>
</dbReference>
<dbReference type="PANTHER" id="PTHR10746:SF6">
    <property type="entry name" value="LARGE RIBOSOMAL SUBUNIT PROTEIN UL4M"/>
    <property type="match status" value="1"/>
</dbReference>
<keyword evidence="3 5" id="KW-0687">Ribonucleoprotein</keyword>